<dbReference type="EMBL" id="OX451737">
    <property type="protein sequence ID" value="CAI8596326.1"/>
    <property type="molecule type" value="Genomic_DNA"/>
</dbReference>
<protein>
    <submittedName>
        <fullName evidence="2">Uncharacterized protein</fullName>
    </submittedName>
</protein>
<reference evidence="2 3" key="1">
    <citation type="submission" date="2023-01" db="EMBL/GenBank/DDBJ databases">
        <authorList>
            <person name="Kreplak J."/>
        </authorList>
    </citation>
    <scope>NUCLEOTIDE SEQUENCE [LARGE SCALE GENOMIC DNA]</scope>
</reference>
<feature type="signal peptide" evidence="1">
    <location>
        <begin position="1"/>
        <end position="26"/>
    </location>
</feature>
<keyword evidence="1" id="KW-0732">Signal</keyword>
<organism evidence="2 3">
    <name type="scientific">Vicia faba</name>
    <name type="common">Broad bean</name>
    <name type="synonym">Faba vulgaris</name>
    <dbReference type="NCBI Taxonomy" id="3906"/>
    <lineage>
        <taxon>Eukaryota</taxon>
        <taxon>Viridiplantae</taxon>
        <taxon>Streptophyta</taxon>
        <taxon>Embryophyta</taxon>
        <taxon>Tracheophyta</taxon>
        <taxon>Spermatophyta</taxon>
        <taxon>Magnoliopsida</taxon>
        <taxon>eudicotyledons</taxon>
        <taxon>Gunneridae</taxon>
        <taxon>Pentapetalae</taxon>
        <taxon>rosids</taxon>
        <taxon>fabids</taxon>
        <taxon>Fabales</taxon>
        <taxon>Fabaceae</taxon>
        <taxon>Papilionoideae</taxon>
        <taxon>50 kb inversion clade</taxon>
        <taxon>NPAAA clade</taxon>
        <taxon>Hologalegina</taxon>
        <taxon>IRL clade</taxon>
        <taxon>Fabeae</taxon>
        <taxon>Vicia</taxon>
    </lineage>
</organism>
<gene>
    <name evidence="2" type="ORF">VFH_II029800</name>
</gene>
<evidence type="ECO:0000313" key="2">
    <source>
        <dbReference type="EMBL" id="CAI8596326.1"/>
    </source>
</evidence>
<feature type="chain" id="PRO_5043920109" evidence="1">
    <location>
        <begin position="27"/>
        <end position="100"/>
    </location>
</feature>
<sequence>MYTTMGFKLKLVFLLVLFVIASESEARNVVHIACTQGCFHTGPCVNNYCTCNKEQAGKLEFCCDSCVGFLCFCPPTREQCEALCPHAFTNMFPISQNQSP</sequence>
<keyword evidence="3" id="KW-1185">Reference proteome</keyword>
<evidence type="ECO:0000313" key="3">
    <source>
        <dbReference type="Proteomes" id="UP001157006"/>
    </source>
</evidence>
<dbReference type="Proteomes" id="UP001157006">
    <property type="component" value="Chromosome 2"/>
</dbReference>
<name>A0AAV0ZEI5_VICFA</name>
<accession>A0AAV0ZEI5</accession>
<dbReference type="AlphaFoldDB" id="A0AAV0ZEI5"/>
<proteinExistence type="predicted"/>
<evidence type="ECO:0000256" key="1">
    <source>
        <dbReference type="SAM" id="SignalP"/>
    </source>
</evidence>